<evidence type="ECO:0000256" key="1">
    <source>
        <dbReference type="HAMAP-Rule" id="MF_01411"/>
    </source>
</evidence>
<dbReference type="InterPro" id="IPR020889">
    <property type="entry name" value="LipoPS_assembly_LptD"/>
</dbReference>
<comment type="caution">
    <text evidence="1">Lacks conserved residue(s) required for the propagation of feature annotation.</text>
</comment>
<dbReference type="EMBL" id="MFSU01000041">
    <property type="protein sequence ID" value="OGI47930.1"/>
    <property type="molecule type" value="Genomic_DNA"/>
</dbReference>
<dbReference type="Pfam" id="PF04453">
    <property type="entry name" value="LptD"/>
    <property type="match status" value="1"/>
</dbReference>
<dbReference type="PANTHER" id="PTHR30189:SF1">
    <property type="entry name" value="LPS-ASSEMBLY PROTEIN LPTD"/>
    <property type="match status" value="1"/>
</dbReference>
<feature type="chain" id="PRO_5009730103" description="LPS-assembly protein LptD" evidence="1">
    <location>
        <begin position="26"/>
        <end position="742"/>
    </location>
</feature>
<dbReference type="GO" id="GO:0043165">
    <property type="term" value="P:Gram-negative-bacterium-type cell outer membrane assembly"/>
    <property type="evidence" value="ECO:0007669"/>
    <property type="project" value="UniProtKB-UniRule"/>
</dbReference>
<accession>A0A1F6TS47</accession>
<dbReference type="Proteomes" id="UP000178885">
    <property type="component" value="Unassembled WGS sequence"/>
</dbReference>
<dbReference type="AlphaFoldDB" id="A0A1F6TS47"/>
<comment type="subcellular location">
    <subcellularLocation>
        <location evidence="1">Cell outer membrane</location>
    </subcellularLocation>
</comment>
<reference evidence="4 5" key="1">
    <citation type="journal article" date="2016" name="Nat. Commun.">
        <title>Thousands of microbial genomes shed light on interconnected biogeochemical processes in an aquifer system.</title>
        <authorList>
            <person name="Anantharaman K."/>
            <person name="Brown C.T."/>
            <person name="Hug L.A."/>
            <person name="Sharon I."/>
            <person name="Castelle C.J."/>
            <person name="Probst A.J."/>
            <person name="Thomas B.C."/>
            <person name="Singh A."/>
            <person name="Wilkins M.J."/>
            <person name="Karaoz U."/>
            <person name="Brodie E.L."/>
            <person name="Williams K.H."/>
            <person name="Hubbard S.S."/>
            <person name="Banfield J.F."/>
        </authorList>
    </citation>
    <scope>NUCLEOTIDE SEQUENCE [LARGE SCALE GENOMIC DNA]</scope>
</reference>
<dbReference type="InterPro" id="IPR007543">
    <property type="entry name" value="LptD_C"/>
</dbReference>
<evidence type="ECO:0000259" key="2">
    <source>
        <dbReference type="Pfam" id="PF04453"/>
    </source>
</evidence>
<dbReference type="GO" id="GO:0009279">
    <property type="term" value="C:cell outer membrane"/>
    <property type="evidence" value="ECO:0007669"/>
    <property type="project" value="UniProtKB-SubCell"/>
</dbReference>
<comment type="caution">
    <text evidence="4">The sequence shown here is derived from an EMBL/GenBank/DDBJ whole genome shotgun (WGS) entry which is preliminary data.</text>
</comment>
<dbReference type="InterPro" id="IPR050218">
    <property type="entry name" value="LptD"/>
</dbReference>
<keyword evidence="1" id="KW-0998">Cell outer membrane</keyword>
<protein>
    <recommendedName>
        <fullName evidence="1">LPS-assembly protein LptD</fullName>
    </recommendedName>
</protein>
<gene>
    <name evidence="1" type="primary">lptD</name>
    <name evidence="4" type="ORF">A2151_01430</name>
</gene>
<name>A0A1F6TS47_9PROT</name>
<dbReference type="InterPro" id="IPR045659">
    <property type="entry name" value="LptD_2"/>
</dbReference>
<evidence type="ECO:0000259" key="3">
    <source>
        <dbReference type="Pfam" id="PF19838"/>
    </source>
</evidence>
<feature type="signal peptide" evidence="1">
    <location>
        <begin position="1"/>
        <end position="25"/>
    </location>
</feature>
<evidence type="ECO:0000313" key="5">
    <source>
        <dbReference type="Proteomes" id="UP000178885"/>
    </source>
</evidence>
<keyword evidence="1" id="KW-0732">Signal</keyword>
<feature type="domain" description="LPS-assembly protein LptD central" evidence="3">
    <location>
        <begin position="204"/>
        <end position="286"/>
    </location>
</feature>
<dbReference type="STRING" id="1817760.A2151_01430"/>
<dbReference type="GO" id="GO:1990351">
    <property type="term" value="C:transporter complex"/>
    <property type="evidence" value="ECO:0007669"/>
    <property type="project" value="TreeGrafter"/>
</dbReference>
<feature type="domain" description="LptD C-terminal" evidence="2">
    <location>
        <begin position="292"/>
        <end position="650"/>
    </location>
</feature>
<evidence type="ECO:0000313" key="4">
    <source>
        <dbReference type="EMBL" id="OGI47930.1"/>
    </source>
</evidence>
<dbReference type="HAMAP" id="MF_01411">
    <property type="entry name" value="LPS_assembly_LptD"/>
    <property type="match status" value="1"/>
</dbReference>
<comment type="function">
    <text evidence="1">Involved in the assembly of lipopolysaccharide (LPS) at the surface of the outer membrane.</text>
</comment>
<dbReference type="Pfam" id="PF19838">
    <property type="entry name" value="LptD_2"/>
    <property type="match status" value="1"/>
</dbReference>
<sequence precursor="true">MPSTRQRACALVLAAATLTPWHPVAAEQPARCPQELPPPPRAATAPAADLPTQVLADEARSLKGNVTEFFGHVEFRRGADRLLADRAAYDKAGDLVTASGDIDFKTANGERFLTSELSWRPQTRTGFLGTGTFALRRPYARGGAERVDFLDRDHTRLTQASFTTCAPGQDDWFLKMSELELDHAEEVGTARHVWIDFLGAPVAYLPYFSFPITARRKSGFLFPSIGYSDKLGYELSVPYYFNLAPNYDATVTPRILTDRGLQLQNQFRYLTRQSEGRVELDVLPNDRQTGEDRTYGVYLHKHLFNPLWSGTVDLKGVSDKEYLVEFGDRLGITSQAFLPQNVEAAYRGPLWTFSGRATGYQTVDPLIPAAARPYERLPQLALASNPPGPPNAPQLHFESEWVRFRHDTNLSGDRLNLSPGVSLPLATSYAFLTPKLSVRYIDYRLDREQDGAPALTRNLFSLDSGLFFERDTDWGDRPFVQTLEPRLFYLKVPYRNQDALPNFDTGVPGFSFANLFRENRLIGGDRVADADQATVAVTTRFLDGDNGMERLRASLGRTYYFDDLRVNVPPGLQTPTASDLAGEVTAWFAGNWHVRSAVQWDEKLHETRASSSYLQYQPARDRILNVGYNFVRNATGQREVSLEWPLADRWRLRARSLYSTREDRNLESYVGVEYNACCWAARFTMHTRLVSNPTQTPAFEQVRAFLFELQFTGLSSVGRTPESPLRQSLFSFPQERPAAPQD</sequence>
<organism evidence="4 5">
    <name type="scientific">Candidatus Muproteobacteria bacterium RBG_16_65_34</name>
    <dbReference type="NCBI Taxonomy" id="1817760"/>
    <lineage>
        <taxon>Bacteria</taxon>
        <taxon>Pseudomonadati</taxon>
        <taxon>Pseudomonadota</taxon>
        <taxon>Candidatus Muproteobacteria</taxon>
    </lineage>
</organism>
<comment type="similarity">
    <text evidence="1">Belongs to the LptD family.</text>
</comment>
<proteinExistence type="inferred from homology"/>
<comment type="subunit">
    <text evidence="1">Component of the lipopolysaccharide transport and assembly complex.</text>
</comment>
<keyword evidence="1" id="KW-0472">Membrane</keyword>
<dbReference type="GO" id="GO:0015920">
    <property type="term" value="P:lipopolysaccharide transport"/>
    <property type="evidence" value="ECO:0007669"/>
    <property type="project" value="InterPro"/>
</dbReference>
<dbReference type="PANTHER" id="PTHR30189">
    <property type="entry name" value="LPS-ASSEMBLY PROTEIN"/>
    <property type="match status" value="1"/>
</dbReference>